<feature type="active site" evidence="4">
    <location>
        <position position="322"/>
    </location>
</feature>
<evidence type="ECO:0000259" key="8">
    <source>
        <dbReference type="Pfam" id="PF20811"/>
    </source>
</evidence>
<evidence type="ECO:0000256" key="2">
    <source>
        <dbReference type="ARBA" id="ARBA00012255"/>
    </source>
</evidence>
<name>A0ABD1XXT9_9MARC</name>
<protein>
    <recommendedName>
        <fullName evidence="2">poly(ADP-ribose) glycohydrolase</fullName>
        <ecNumber evidence="2">3.2.1.143</ecNumber>
    </recommendedName>
</protein>
<feature type="domain" description="PARG helical" evidence="8">
    <location>
        <begin position="123"/>
        <end position="251"/>
    </location>
</feature>
<feature type="binding site" evidence="5">
    <location>
        <position position="320"/>
    </location>
    <ligand>
        <name>substrate</name>
    </ligand>
</feature>
<feature type="region of interest" description="Disordered" evidence="6">
    <location>
        <begin position="1"/>
        <end position="22"/>
    </location>
</feature>
<feature type="binding site" evidence="5">
    <location>
        <position position="361"/>
    </location>
    <ligand>
        <name>substrate</name>
    </ligand>
</feature>
<evidence type="ECO:0000256" key="3">
    <source>
        <dbReference type="ARBA" id="ARBA00022801"/>
    </source>
</evidence>
<dbReference type="PANTHER" id="PTHR12837">
    <property type="entry name" value="POLY ADP-RIBOSE GLYCOHYDROLASE"/>
    <property type="match status" value="1"/>
</dbReference>
<dbReference type="Pfam" id="PF20811">
    <property type="entry name" value="PARG_cat_N"/>
    <property type="match status" value="1"/>
</dbReference>
<feature type="compositionally biased region" description="Polar residues" evidence="6">
    <location>
        <begin position="1"/>
        <end position="10"/>
    </location>
</feature>
<evidence type="ECO:0000256" key="6">
    <source>
        <dbReference type="SAM" id="MobiDB-lite"/>
    </source>
</evidence>
<feature type="binding site" evidence="5">
    <location>
        <position position="306"/>
    </location>
    <ligand>
        <name>substrate</name>
    </ligand>
</feature>
<gene>
    <name evidence="9" type="ORF">R1flu_025451</name>
</gene>
<comment type="similarity">
    <text evidence="1">Belongs to the poly(ADP-ribose) glycohydrolase family.</text>
</comment>
<keyword evidence="3" id="KW-0378">Hydrolase</keyword>
<dbReference type="InterPro" id="IPR007724">
    <property type="entry name" value="Poly_GlycHdrlase"/>
</dbReference>
<dbReference type="AlphaFoldDB" id="A0ABD1XXT9"/>
<evidence type="ECO:0000256" key="4">
    <source>
        <dbReference type="PIRSR" id="PIRSR607724-1"/>
    </source>
</evidence>
<feature type="active site" evidence="4">
    <location>
        <position position="321"/>
    </location>
</feature>
<dbReference type="EC" id="3.2.1.143" evidence="2"/>
<sequence length="533" mass="58690">MSASRTNTGRSLKVDTHPADCGATSRESLRRIATATQFSSIEPYLPLQKDSTSGDLRWVESVENALKDVGRGPDTSLICSSQALWDCIIEMRASMGHRKDFTAQYAESLKLGLTQFLDALEGAEKFYSFTLPGMAKLAVQLPELLKAHAEEANRVAGGRTTLTLRILSYQQPGMVLLQQSLIAALLACGFFCLYPGALRERKKDDIHPINFDFLFIGVPYARNQVQKLKCLIHYFEKVCSSMPQGTVSFERKILPRRRPSPIMPLDTFPDEEYWKSSKRPLCSMKVVEYGAIEGAGPDYLQVDFANMYLGGGALNQGCVQEEIRFMINPELIAGMLFMSPMADNEAIEITGAQQFSQYKGYASNFIYAGDFVDSTPTDSLGRRKTCITAIDALCGPGEAQFEMGMMVRELNKAFCGFLPHSAICGAVEFWKSDNCPEASQHGPSTSGEESSQGDSRTVSTPSCSMHQVQRGVATGNWGSGAFGGNLQLKSLLQWMAASEAGSSKVLYYSFGDERAKRLQACLYGYFPMTITSR</sequence>
<dbReference type="GO" id="GO:0004649">
    <property type="term" value="F:poly(ADP-ribose) glycohydrolase activity"/>
    <property type="evidence" value="ECO:0007669"/>
    <property type="project" value="UniProtKB-EC"/>
</dbReference>
<evidence type="ECO:0000256" key="5">
    <source>
        <dbReference type="PIRSR" id="PIRSR607724-2"/>
    </source>
</evidence>
<evidence type="ECO:0000313" key="9">
    <source>
        <dbReference type="EMBL" id="KAL2613759.1"/>
    </source>
</evidence>
<dbReference type="EMBL" id="JBHFFA010000007">
    <property type="protein sequence ID" value="KAL2613759.1"/>
    <property type="molecule type" value="Genomic_DNA"/>
</dbReference>
<evidence type="ECO:0000256" key="1">
    <source>
        <dbReference type="ARBA" id="ARBA00009545"/>
    </source>
</evidence>
<evidence type="ECO:0000313" key="10">
    <source>
        <dbReference type="Proteomes" id="UP001605036"/>
    </source>
</evidence>
<dbReference type="PANTHER" id="PTHR12837:SF0">
    <property type="entry name" value="POLY(ADP-RIBOSE) GLYCOHYDROLASE"/>
    <property type="match status" value="1"/>
</dbReference>
<feature type="compositionally biased region" description="Polar residues" evidence="6">
    <location>
        <begin position="441"/>
        <end position="464"/>
    </location>
</feature>
<feature type="domain" description="PARG catalytic Macro" evidence="7">
    <location>
        <begin position="272"/>
        <end position="516"/>
    </location>
</feature>
<accession>A0ABD1XXT9</accession>
<feature type="active site" evidence="4">
    <location>
        <position position="303"/>
    </location>
</feature>
<dbReference type="InterPro" id="IPR048362">
    <property type="entry name" value="PARG_helical"/>
</dbReference>
<organism evidence="9 10">
    <name type="scientific">Riccia fluitans</name>
    <dbReference type="NCBI Taxonomy" id="41844"/>
    <lineage>
        <taxon>Eukaryota</taxon>
        <taxon>Viridiplantae</taxon>
        <taxon>Streptophyta</taxon>
        <taxon>Embryophyta</taxon>
        <taxon>Marchantiophyta</taxon>
        <taxon>Marchantiopsida</taxon>
        <taxon>Marchantiidae</taxon>
        <taxon>Marchantiales</taxon>
        <taxon>Ricciaceae</taxon>
        <taxon>Riccia</taxon>
    </lineage>
</organism>
<dbReference type="Pfam" id="PF05028">
    <property type="entry name" value="PARG_cat_C"/>
    <property type="match status" value="1"/>
</dbReference>
<reference evidence="9 10" key="1">
    <citation type="submission" date="2024-09" db="EMBL/GenBank/DDBJ databases">
        <title>Chromosome-scale assembly of Riccia fluitans.</title>
        <authorList>
            <person name="Paukszto L."/>
            <person name="Sawicki J."/>
            <person name="Karawczyk K."/>
            <person name="Piernik-Szablinska J."/>
            <person name="Szczecinska M."/>
            <person name="Mazdziarz M."/>
        </authorList>
    </citation>
    <scope>NUCLEOTIDE SEQUENCE [LARGE SCALE GENOMIC DNA]</scope>
    <source>
        <strain evidence="9">Rf_01</strain>
        <tissue evidence="9">Aerial parts of the thallus</tissue>
    </source>
</reference>
<feature type="region of interest" description="Disordered" evidence="6">
    <location>
        <begin position="437"/>
        <end position="464"/>
    </location>
</feature>
<keyword evidence="10" id="KW-1185">Reference proteome</keyword>
<evidence type="ECO:0000259" key="7">
    <source>
        <dbReference type="Pfam" id="PF05028"/>
    </source>
</evidence>
<proteinExistence type="inferred from homology"/>
<dbReference type="InterPro" id="IPR046372">
    <property type="entry name" value="PARG_cat_C"/>
</dbReference>
<comment type="caution">
    <text evidence="9">The sequence shown here is derived from an EMBL/GenBank/DDBJ whole genome shotgun (WGS) entry which is preliminary data.</text>
</comment>
<dbReference type="Proteomes" id="UP001605036">
    <property type="component" value="Unassembled WGS sequence"/>
</dbReference>